<gene>
    <name evidence="1" type="ORF">PSDVSF_16590</name>
</gene>
<evidence type="ECO:0000313" key="1">
    <source>
        <dbReference type="EMBL" id="BCS88417.1"/>
    </source>
</evidence>
<sequence length="167" mass="19611">MIRSVSIKNAVKDALEIFQFDQWIRFYFVQEKDNELFVDIPNEVMDTIKEKTPGLHPFADLVNNAVTDYKRSQDNVCSFIAARLDGQKYEATILPQVFDNATFKVEMYIFNVWLKMHEQHLDEESMTFDDWMEMYEGWNSLEEVAEYRSKLLESGTDPQVPTCNTAQ</sequence>
<dbReference type="Proteomes" id="UP001053296">
    <property type="component" value="Chromosome"/>
</dbReference>
<keyword evidence="2" id="KW-1185">Reference proteome</keyword>
<reference evidence="1" key="1">
    <citation type="journal article" date="2022" name="Arch. Microbiol.">
        <title>Pseudodesulfovibrio sediminis sp. nov., a mesophilic and neutrophilic sulfate-reducing bacterium isolated from sediment of a brackish lake.</title>
        <authorList>
            <person name="Takahashi A."/>
            <person name="Kojima H."/>
            <person name="Watanabe M."/>
            <person name="Fukui M."/>
        </authorList>
    </citation>
    <scope>NUCLEOTIDE SEQUENCE</scope>
    <source>
        <strain evidence="1">SF6</strain>
    </source>
</reference>
<dbReference type="RefSeq" id="WP_229596259.1">
    <property type="nucleotide sequence ID" value="NZ_AP024485.1"/>
</dbReference>
<dbReference type="EMBL" id="AP024485">
    <property type="protein sequence ID" value="BCS88417.1"/>
    <property type="molecule type" value="Genomic_DNA"/>
</dbReference>
<organism evidence="1 2">
    <name type="scientific">Pseudodesulfovibrio sediminis</name>
    <dbReference type="NCBI Taxonomy" id="2810563"/>
    <lineage>
        <taxon>Bacteria</taxon>
        <taxon>Pseudomonadati</taxon>
        <taxon>Thermodesulfobacteriota</taxon>
        <taxon>Desulfovibrionia</taxon>
        <taxon>Desulfovibrionales</taxon>
        <taxon>Desulfovibrionaceae</taxon>
    </lineage>
</organism>
<name>A0ABN6ESG4_9BACT</name>
<protein>
    <submittedName>
        <fullName evidence="1">Uncharacterized protein</fullName>
    </submittedName>
</protein>
<accession>A0ABN6ESG4</accession>
<evidence type="ECO:0000313" key="2">
    <source>
        <dbReference type="Proteomes" id="UP001053296"/>
    </source>
</evidence>
<proteinExistence type="predicted"/>